<dbReference type="HOGENOM" id="CLU_001169_2_0_1"/>
<dbReference type="InParanoid" id="H0X3K0"/>
<dbReference type="EMBL" id="AAQR03146347">
    <property type="status" value="NOT_ANNOTATED_CDS"/>
    <property type="molecule type" value="Genomic_DNA"/>
</dbReference>
<dbReference type="EMBL" id="AAQR03146341">
    <property type="status" value="NOT_ANNOTATED_CDS"/>
    <property type="molecule type" value="Genomic_DNA"/>
</dbReference>
<reference evidence="10" key="3">
    <citation type="submission" date="2025-09" db="UniProtKB">
        <authorList>
            <consortium name="Ensembl"/>
        </authorList>
    </citation>
    <scope>IDENTIFICATION</scope>
</reference>
<evidence type="ECO:0000313" key="10">
    <source>
        <dbReference type="Ensembl" id="ENSOGAP00000009709.2"/>
    </source>
</evidence>
<sequence>MSGTNSPEAVKKLLENMQSDLRALSLECKKKFPPVKEAAESGIIKVKTIAARNTEILAALKENSSEVVQPFLMGCGTKEPKITQLCLAAIQRLMSHEVVSETAAGNIINMLWQLMENSLEELKLLQTVLVLLTTNTVVHDEALSKAIVLCFRLHFTKDNITNNTAAATVRQVVTVVFERMVAEDERHRDIIEQPVLVQGNSNRRSVSTLRPCAKDAYMLFQDLCQLVNADAPYWLVGMTEMTRTFGLELLESVLNDFPQVFLQVSHLLYLVTKLIFNFLYRLFLRQYHAFSPHVNHKIQELQPQTSDMCVYQFRVISLLLKVLYEMVVTECEIFLSLLVKFLDADKPQWLRAVAVESIHRLCVQPQLLRSFCQSYDMKQHSTKVFRDIVNALGSFIQSLFLVPPSGNPATTNQAGKGIFVFGFLHSARIYKSTILRGQFTLKNNLIRRGLWLKGSTNYKSSFISLHYLMLDKVEPPTIPEGYAMSVAFHCLLDLVRGITSMIEGELGEMETECPVATEEASSPTHSSEQQDSQSTSDQVDKEIVSRAVWEEMVNACWCGLLAALSLLLDASTDEAATENILKAELTMAALCGRLGLVTSRDAFITAICKGSLPPHYALTVLSTTTAATLSNKAYSIQGQNVMMISPSSESHQQVVAVGQPLAVQPQGTVMLTSKNIQCMRTLLNLAHCHGAVLGTSWQLVLATLQHLVWILGLKPSSGGALKPGRAVEGPSTVLTTAVMTDLPVISNILSRLFESSQYLDDVSLHHLINALCSLSLEAMDMAYGNNKEPSLFAVAKLLETGLVNMHRIEILWRPLTGHLLEKVCQHPNSRMREWGAEALTSLIKAGLTFNHDPPLSQNQRLQLLLLNPLKEMSNINHPDIRLKQLECVLQILQSQGDSLGPGWPLVLGVMGAIRNDQGESLIRTAFQCLQLVVTDFLPTMPCTCLQIVVGVAGSFGLHNQELNISLTSIGLLWNISDYFFQRGDTIEKELNKEEAAQRKQAEEKGVALDRPFHPAPPFDCLWLCLYAKLGELCVDPRPAVRKSAGQTLFSTIGAHGTLLQHSTWHTVIWKVLFHLLDRVRESSTTADKEKIESGGGNILIHHSRDTAEKQWAETWVLTLAGVARIFNTRRYLLQPLGDFPRAWDVLLDHIQSAALSKNNEVSLAALKSFQEILQIVSPVRDSDKPETPPVVNVPVPVLIGSLSGAGLSRPFVRTDSIGERLGKYSSSEPPVVTDELEDLNLWWAAWNTWYRIGSESTKPPITFDKLTFIPSQPFLTALIQIFPALYQHIKTGFNMDDLHKLGVILHSAISVPISSDASPFILPSYTEAVLTSLQEAVLTALDVLQKVILVAPKQRYIWFSGIFFFFAIFLRINSRSSRYFHFCLAENYFFMKYILFEDFACDAEWVALNYVPFAERSLEVVVDLYQKTACHKAVVAEKVLQHIVKTLRVPLSLKYSCPSESTWRLAVSSLLRVLSIGLPVARQHASSGKFDSMWPELANTFEDFLFTKSIPPDNLSIQEFQRNESIDVEVVQLISTEILPYANFIPKEFVGQIMTMLNKGSIHSQSSSFTEAEIDIRLREEFSKMCFETLLQFSFRNKVTTPQEGYISRMALSVLLKRSQDVLHRYIEDERLSGKCPLPRQQVTEIIFVLKAVSTLIDSLKKTQPENVDGNTWAQVIALYPTLVECITCSSSEVCSALKEALVPFKDFMQPPACRVQNGES</sequence>
<dbReference type="EMBL" id="AAQR03146349">
    <property type="status" value="NOT_ANNOTATED_CDS"/>
    <property type="molecule type" value="Genomic_DNA"/>
</dbReference>
<feature type="domain" description="Mon2/Sec7/BIG1-like HUS" evidence="7">
    <location>
        <begin position="212"/>
        <end position="384"/>
    </location>
</feature>
<name>H0X3K0_OTOGA</name>
<dbReference type="Pfam" id="PF16213">
    <property type="entry name" value="DCB"/>
    <property type="match status" value="1"/>
</dbReference>
<dbReference type="FunCoup" id="H0X3K0">
    <property type="interactions" value="2177"/>
</dbReference>
<feature type="domain" description="Mon2 C-terminal" evidence="8">
    <location>
        <begin position="934"/>
        <end position="1712"/>
    </location>
</feature>
<keyword evidence="4" id="KW-0653">Protein transport</keyword>
<dbReference type="GO" id="GO:0031901">
    <property type="term" value="C:early endosome membrane"/>
    <property type="evidence" value="ECO:0007669"/>
    <property type="project" value="Ensembl"/>
</dbReference>
<dbReference type="EMBL" id="AAQR03146345">
    <property type="status" value="NOT_ANNOTATED_CDS"/>
    <property type="molecule type" value="Genomic_DNA"/>
</dbReference>
<feature type="domain" description="Mon2/Sec7/BIG1-like HDS" evidence="6">
    <location>
        <begin position="851"/>
        <end position="930"/>
    </location>
</feature>
<dbReference type="EMBL" id="AAQR03146340">
    <property type="status" value="NOT_ANNOTATED_CDS"/>
    <property type="molecule type" value="Genomic_DNA"/>
</dbReference>
<feature type="domain" description="Mon2/Sec7/BIG1-like dimerisation and cyclophilin-binding" evidence="9">
    <location>
        <begin position="9"/>
        <end position="184"/>
    </location>
</feature>
<proteinExistence type="inferred from homology"/>
<dbReference type="PANTHER" id="PTHR10663:SF333">
    <property type="entry name" value="PROTEIN MON2 HOMOLOG"/>
    <property type="match status" value="1"/>
</dbReference>
<dbReference type="Pfam" id="PF09324">
    <property type="entry name" value="Sec7-like_HDS"/>
    <property type="match status" value="1"/>
</dbReference>
<evidence type="ECO:0000256" key="5">
    <source>
        <dbReference type="SAM" id="MobiDB-lite"/>
    </source>
</evidence>
<dbReference type="InterPro" id="IPR015403">
    <property type="entry name" value="Mon2/Sec7/BIG1-like_HDS"/>
</dbReference>
<dbReference type="eggNOG" id="KOG0929">
    <property type="taxonomic scope" value="Eukaryota"/>
</dbReference>
<dbReference type="PANTHER" id="PTHR10663">
    <property type="entry name" value="GUANYL-NUCLEOTIDE EXCHANGE FACTOR"/>
    <property type="match status" value="1"/>
</dbReference>
<evidence type="ECO:0000256" key="1">
    <source>
        <dbReference type="ARBA" id="ARBA00008144"/>
    </source>
</evidence>
<dbReference type="Pfam" id="PF12783">
    <property type="entry name" value="Sec7-like_HUS"/>
    <property type="match status" value="1"/>
</dbReference>
<dbReference type="InterPro" id="IPR032817">
    <property type="entry name" value="Mon2_C"/>
</dbReference>
<dbReference type="STRING" id="30611.ENSOGAP00000009709"/>
<evidence type="ECO:0000256" key="2">
    <source>
        <dbReference type="ARBA" id="ARBA00017134"/>
    </source>
</evidence>
<dbReference type="eggNOG" id="KOG1848">
    <property type="taxonomic scope" value="Eukaryota"/>
</dbReference>
<evidence type="ECO:0000313" key="11">
    <source>
        <dbReference type="Proteomes" id="UP000005225"/>
    </source>
</evidence>
<dbReference type="InterPro" id="IPR032691">
    <property type="entry name" value="Mon2/Sec7/BIG1-like_HUS"/>
</dbReference>
<evidence type="ECO:0000256" key="4">
    <source>
        <dbReference type="ARBA" id="ARBA00022927"/>
    </source>
</evidence>
<reference evidence="10" key="2">
    <citation type="submission" date="2025-08" db="UniProtKB">
        <authorList>
            <consortium name="Ensembl"/>
        </authorList>
    </citation>
    <scope>IDENTIFICATION</scope>
</reference>
<dbReference type="InterPro" id="IPR016024">
    <property type="entry name" value="ARM-type_fold"/>
</dbReference>
<evidence type="ECO:0000256" key="3">
    <source>
        <dbReference type="ARBA" id="ARBA00022448"/>
    </source>
</evidence>
<organism evidence="10 11">
    <name type="scientific">Otolemur garnettii</name>
    <name type="common">Small-eared galago</name>
    <name type="synonym">Garnett's greater bushbaby</name>
    <dbReference type="NCBI Taxonomy" id="30611"/>
    <lineage>
        <taxon>Eukaryota</taxon>
        <taxon>Metazoa</taxon>
        <taxon>Chordata</taxon>
        <taxon>Craniata</taxon>
        <taxon>Vertebrata</taxon>
        <taxon>Euteleostomi</taxon>
        <taxon>Mammalia</taxon>
        <taxon>Eutheria</taxon>
        <taxon>Euarchontoglires</taxon>
        <taxon>Primates</taxon>
        <taxon>Strepsirrhini</taxon>
        <taxon>Lorisiformes</taxon>
        <taxon>Galagidae</taxon>
        <taxon>Otolemur</taxon>
    </lineage>
</organism>
<dbReference type="EMBL" id="AAQR03146344">
    <property type="status" value="NOT_ANNOTATED_CDS"/>
    <property type="molecule type" value="Genomic_DNA"/>
</dbReference>
<evidence type="ECO:0000259" key="7">
    <source>
        <dbReference type="Pfam" id="PF12783"/>
    </source>
</evidence>
<dbReference type="GO" id="GO:0015031">
    <property type="term" value="P:protein transport"/>
    <property type="evidence" value="ECO:0007669"/>
    <property type="project" value="UniProtKB-KW"/>
</dbReference>
<dbReference type="EMBL" id="AAQR03146342">
    <property type="status" value="NOT_ANNOTATED_CDS"/>
    <property type="molecule type" value="Genomic_DNA"/>
</dbReference>
<dbReference type="EMBL" id="AAQR03146348">
    <property type="status" value="NOT_ANNOTATED_CDS"/>
    <property type="molecule type" value="Genomic_DNA"/>
</dbReference>
<feature type="compositionally biased region" description="Low complexity" evidence="5">
    <location>
        <begin position="526"/>
        <end position="537"/>
    </location>
</feature>
<feature type="region of interest" description="Disordered" evidence="5">
    <location>
        <begin position="512"/>
        <end position="538"/>
    </location>
</feature>
<accession>H0X3K0</accession>
<evidence type="ECO:0000259" key="6">
    <source>
        <dbReference type="Pfam" id="PF09324"/>
    </source>
</evidence>
<dbReference type="OMA" id="AWRLCLN"/>
<dbReference type="GeneTree" id="ENSGT00390000013286"/>
<dbReference type="EMBL" id="AAQR03146343">
    <property type="status" value="NOT_ANNOTATED_CDS"/>
    <property type="molecule type" value="Genomic_DNA"/>
</dbReference>
<dbReference type="Pfam" id="PF16206">
    <property type="entry name" value="Mon2_C"/>
    <property type="match status" value="1"/>
</dbReference>
<protein>
    <recommendedName>
        <fullName evidence="2">Protein MON2 homolog</fullName>
    </recommendedName>
</protein>
<comment type="similarity">
    <text evidence="1">Belongs to the MON2 family.</text>
</comment>
<keyword evidence="3" id="KW-0813">Transport</keyword>
<dbReference type="Ensembl" id="ENSOGAT00000010849.2">
    <property type="protein sequence ID" value="ENSOGAP00000009709.2"/>
    <property type="gene ID" value="ENSOGAG00000010839.2"/>
</dbReference>
<evidence type="ECO:0000259" key="8">
    <source>
        <dbReference type="Pfam" id="PF16206"/>
    </source>
</evidence>
<dbReference type="SUPFAM" id="SSF48371">
    <property type="entry name" value="ARM repeat"/>
    <property type="match status" value="2"/>
</dbReference>
<keyword evidence="11" id="KW-1185">Reference proteome</keyword>
<dbReference type="Proteomes" id="UP000005225">
    <property type="component" value="Unassembled WGS sequence"/>
</dbReference>
<evidence type="ECO:0000259" key="9">
    <source>
        <dbReference type="Pfam" id="PF16213"/>
    </source>
</evidence>
<reference evidence="11" key="1">
    <citation type="submission" date="2011-03" db="EMBL/GenBank/DDBJ databases">
        <title>Version 3 of the genome sequence of Otolemur garnettii (Bushbaby).</title>
        <authorList>
            <consortium name="The Broad Institute Genome Sequencing Platform"/>
            <person name="Di Palma F."/>
            <person name="Johnson J."/>
            <person name="Lander E.S."/>
            <person name="Lindblad-Toh K."/>
            <person name="Jaffe D.B."/>
            <person name="Gnerre S."/>
            <person name="MacCallum I."/>
            <person name="Przybylski D."/>
            <person name="Ribeiro F.J."/>
            <person name="Burton J.N."/>
            <person name="Walker B.J."/>
            <person name="Sharpe T."/>
            <person name="Hall G."/>
        </authorList>
    </citation>
    <scope>NUCLEOTIDE SEQUENCE [LARGE SCALE GENOMIC DNA]</scope>
</reference>
<dbReference type="EMBL" id="AAQR03146346">
    <property type="status" value="NOT_ANNOTATED_CDS"/>
    <property type="molecule type" value="Genomic_DNA"/>
</dbReference>
<dbReference type="InterPro" id="IPR032629">
    <property type="entry name" value="DCB_dom"/>
</dbReference>